<dbReference type="AlphaFoldDB" id="A0A382WCZ3"/>
<dbReference type="SUPFAM" id="SSF51430">
    <property type="entry name" value="NAD(P)-linked oxidoreductase"/>
    <property type="match status" value="1"/>
</dbReference>
<evidence type="ECO:0000259" key="1">
    <source>
        <dbReference type="Pfam" id="PF00248"/>
    </source>
</evidence>
<organism evidence="2">
    <name type="scientific">marine metagenome</name>
    <dbReference type="NCBI Taxonomy" id="408172"/>
    <lineage>
        <taxon>unclassified sequences</taxon>
        <taxon>metagenomes</taxon>
        <taxon>ecological metagenomes</taxon>
    </lineage>
</organism>
<feature type="domain" description="NADP-dependent oxidoreductase" evidence="1">
    <location>
        <begin position="1"/>
        <end position="171"/>
    </location>
</feature>
<sequence>DYVDVYQLHNPSLDQCSSADLVDALNKFKKSGKCRWIGISTSTPDFKKFVEWNSFDIFQIPYSALQMENEDTMNTAANSGAGIIINGAVALGEPDIGKGSKLVWDNFEKYNLHEFLDTNETKTSFMLRFTLSNKNAHTAIVGTTNPEHLNMNIESVLKGPLDISLYNQVRKRIDSSFIG</sequence>
<dbReference type="Gene3D" id="3.20.20.100">
    <property type="entry name" value="NADP-dependent oxidoreductase domain"/>
    <property type="match status" value="1"/>
</dbReference>
<gene>
    <name evidence="2" type="ORF">METZ01_LOCUS409079</name>
</gene>
<dbReference type="InterPro" id="IPR053135">
    <property type="entry name" value="AKR2_Oxidoreductase"/>
</dbReference>
<evidence type="ECO:0000313" key="2">
    <source>
        <dbReference type="EMBL" id="SVD56225.1"/>
    </source>
</evidence>
<dbReference type="PANTHER" id="PTHR43312">
    <property type="entry name" value="D-THREO-ALDOSE 1-DEHYDROGENASE"/>
    <property type="match status" value="1"/>
</dbReference>
<accession>A0A382WCZ3</accession>
<dbReference type="Pfam" id="PF00248">
    <property type="entry name" value="Aldo_ket_red"/>
    <property type="match status" value="1"/>
</dbReference>
<dbReference type="PANTHER" id="PTHR43312:SF1">
    <property type="entry name" value="NADP-DEPENDENT OXIDOREDUCTASE DOMAIN-CONTAINING PROTEIN"/>
    <property type="match status" value="1"/>
</dbReference>
<protein>
    <recommendedName>
        <fullName evidence="1">NADP-dependent oxidoreductase domain-containing protein</fullName>
    </recommendedName>
</protein>
<dbReference type="InterPro" id="IPR023210">
    <property type="entry name" value="NADP_OxRdtase_dom"/>
</dbReference>
<dbReference type="EMBL" id="UINC01158598">
    <property type="protein sequence ID" value="SVD56225.1"/>
    <property type="molecule type" value="Genomic_DNA"/>
</dbReference>
<proteinExistence type="predicted"/>
<reference evidence="2" key="1">
    <citation type="submission" date="2018-05" db="EMBL/GenBank/DDBJ databases">
        <authorList>
            <person name="Lanie J.A."/>
            <person name="Ng W.-L."/>
            <person name="Kazmierczak K.M."/>
            <person name="Andrzejewski T.M."/>
            <person name="Davidsen T.M."/>
            <person name="Wayne K.J."/>
            <person name="Tettelin H."/>
            <person name="Glass J.I."/>
            <person name="Rusch D."/>
            <person name="Podicherti R."/>
            <person name="Tsui H.-C.T."/>
            <person name="Winkler M.E."/>
        </authorList>
    </citation>
    <scope>NUCLEOTIDE SEQUENCE</scope>
</reference>
<feature type="non-terminal residue" evidence="2">
    <location>
        <position position="1"/>
    </location>
</feature>
<name>A0A382WCZ3_9ZZZZ</name>
<dbReference type="InterPro" id="IPR036812">
    <property type="entry name" value="NAD(P)_OxRdtase_dom_sf"/>
</dbReference>